<keyword evidence="3" id="KW-0479">Metal-binding</keyword>
<evidence type="ECO:0000256" key="7">
    <source>
        <dbReference type="ARBA" id="ARBA00022833"/>
    </source>
</evidence>
<evidence type="ECO:0000256" key="8">
    <source>
        <dbReference type="ARBA" id="ARBA00022844"/>
    </source>
</evidence>
<proteinExistence type="predicted"/>
<evidence type="ECO:0000313" key="14">
    <source>
        <dbReference type="Proteomes" id="UP000243697"/>
    </source>
</evidence>
<dbReference type="OrthoDB" id="542at10239"/>
<dbReference type="Pfam" id="PF01607">
    <property type="entry name" value="CBM_14"/>
    <property type="match status" value="1"/>
</dbReference>
<dbReference type="Proteomes" id="UP000243697">
    <property type="component" value="Segment"/>
</dbReference>
<dbReference type="GO" id="GO:0044423">
    <property type="term" value="C:virion component"/>
    <property type="evidence" value="ECO:0007669"/>
    <property type="project" value="UniProtKB-KW"/>
</dbReference>
<evidence type="ECO:0000256" key="10">
    <source>
        <dbReference type="ARBA" id="ARBA00023180"/>
    </source>
</evidence>
<keyword evidence="5" id="KW-0677">Repeat</keyword>
<keyword evidence="8" id="KW-0946">Virion</keyword>
<evidence type="ECO:0000256" key="2">
    <source>
        <dbReference type="ARBA" id="ARBA00022669"/>
    </source>
</evidence>
<reference evidence="13 14" key="1">
    <citation type="journal article" date="2004" name="J. Virol.">
        <title>Sequence analysis of the genome of the Neodiprion sertifer nucleopolyhedrovirus.</title>
        <authorList>
            <person name="Garcia-Maruniak A."/>
            <person name="Maruniak J.E."/>
            <person name="Zanotto P.M."/>
            <person name="Doumbouya A.E."/>
            <person name="Liu J.C."/>
            <person name="Merritt T.M."/>
            <person name="Lanoie J.S."/>
        </authorList>
    </citation>
    <scope>NUCLEOTIDE SEQUENCE [LARGE SCALE GENOMIC DNA]</scope>
</reference>
<dbReference type="SMART" id="SM00494">
    <property type="entry name" value="ChtBD2"/>
    <property type="match status" value="1"/>
</dbReference>
<evidence type="ECO:0000259" key="11">
    <source>
        <dbReference type="PROSITE" id="PS50940"/>
    </source>
</evidence>
<dbReference type="SUPFAM" id="SSF57625">
    <property type="entry name" value="Invertebrate chitin-binding proteins"/>
    <property type="match status" value="1"/>
</dbReference>
<keyword evidence="10" id="KW-0325">Glycoprotein</keyword>
<evidence type="ECO:0000256" key="4">
    <source>
        <dbReference type="ARBA" id="ARBA00022729"/>
    </source>
</evidence>
<evidence type="ECO:0000256" key="3">
    <source>
        <dbReference type="ARBA" id="ARBA00022723"/>
    </source>
</evidence>
<evidence type="ECO:0000313" key="13">
    <source>
        <dbReference type="EMBL" id="AAQ96461.1"/>
    </source>
</evidence>
<organism evidence="13 14">
    <name type="scientific">Neodiprion sertifer nucleopolyhedrovirus</name>
    <dbReference type="NCBI Taxonomy" id="111874"/>
    <lineage>
        <taxon>Viruses</taxon>
        <taxon>Viruses incertae sedis</taxon>
        <taxon>Naldaviricetes</taxon>
        <taxon>Lefavirales</taxon>
        <taxon>Baculoviridae</taxon>
        <taxon>Gammabaculovirus</taxon>
        <taxon>Gammabaculovirus nesertiferis</taxon>
    </lineage>
</organism>
<evidence type="ECO:0000256" key="5">
    <source>
        <dbReference type="ARBA" id="ARBA00022737"/>
    </source>
</evidence>
<keyword evidence="4" id="KW-0732">Signal</keyword>
<keyword evidence="9" id="KW-1015">Disulfide bond</keyword>
<dbReference type="Pfam" id="PF08475">
    <property type="entry name" value="Baculo_VP91_N"/>
    <property type="match status" value="1"/>
</dbReference>
<evidence type="ECO:0000256" key="6">
    <source>
        <dbReference type="ARBA" id="ARBA00022771"/>
    </source>
</evidence>
<evidence type="ECO:0000256" key="1">
    <source>
        <dbReference type="ARBA" id="ARBA00004328"/>
    </source>
</evidence>
<dbReference type="GO" id="GO:0008061">
    <property type="term" value="F:chitin binding"/>
    <property type="evidence" value="ECO:0007669"/>
    <property type="project" value="UniProtKB-KW"/>
</dbReference>
<feature type="domain" description="Zinc finger C2HC baculovirus (BV)-type profile" evidence="12">
    <location>
        <begin position="139"/>
        <end position="187"/>
    </location>
</feature>
<evidence type="ECO:0000259" key="12">
    <source>
        <dbReference type="PROSITE" id="PS51807"/>
    </source>
</evidence>
<keyword evidence="14" id="KW-1185">Reference proteome</keyword>
<gene>
    <name evidence="13" type="primary">vp91</name>
</gene>
<evidence type="ECO:0000256" key="9">
    <source>
        <dbReference type="ARBA" id="ARBA00023157"/>
    </source>
</evidence>
<keyword evidence="6" id="KW-0863">Zinc-finger</keyword>
<feature type="domain" description="Chitin-binding type-2" evidence="11">
    <location>
        <begin position="214"/>
        <end position="272"/>
    </location>
</feature>
<protein>
    <submittedName>
        <fullName evidence="13">Viral capsid protein 91</fullName>
    </submittedName>
</protein>
<accession>Q6JK76</accession>
<dbReference type="GO" id="GO:0005576">
    <property type="term" value="C:extracellular region"/>
    <property type="evidence" value="ECO:0007669"/>
    <property type="project" value="InterPro"/>
</dbReference>
<dbReference type="PROSITE" id="PS50940">
    <property type="entry name" value="CHIT_BIND_II"/>
    <property type="match status" value="1"/>
</dbReference>
<dbReference type="GO" id="GO:0008270">
    <property type="term" value="F:zinc ion binding"/>
    <property type="evidence" value="ECO:0007669"/>
    <property type="project" value="UniProtKB-KW"/>
</dbReference>
<dbReference type="InterPro" id="IPR002557">
    <property type="entry name" value="Chitin-bd_dom"/>
</dbReference>
<sequence length="824" mass="93107">MFSIIALLVFIIVILYIYNVMYSVETETTKHRYIYNLYLQANVSNLDSSLIDSISYISTVRWPVYEITTFDIESLQSTSRMWYSSYEKTFNFYDQTFSNVQLIDEKITTNNANSFSIYVDDGWVNVDCPKNMTFDGNDCVYPSLCKGESEGTILPITETMIDQAVFRKLNRTATTTEEYHPTLYVVCNGDDTYEIKECPDNTLFDATLLQCIEKDSCDGVTDNFILSDRPDTLADNQYLMCYNNQTTIQTCEENQTFDTATLSCVDLDPCSVYGAGHTFITDELPDNQYYHCTSSFDKELITCPIRQFVDNVYSCTGDSRCIALNDGTGAILSYSSNTHFSYPTEALICDNYESSNSVICESVESELVIDPFTIDVKIPSVIFDKSTISCQDFDVTNEDVTVLNTYAALVNQENDYNVDYVTAVRVNIEKLLSAGLPVTLSQFFESLEYARSSGSIGVSPLTGVEIDCYENILYDIFSGDRYNDCENNVLVSTNTLGDSEFYSTFTKSTSTTTTENPCRLKTDLVLEDNIYVQQSTDSSVVCLYAMPLQEIITATTTETPGTLIESTCEENNIDLNNVVDSVVILSDELACRSMYVEQYNLIVTASFVPKMKYDDRTWNANTQSFDGVMYDGILHNVDGKWISCPPTLFDETTGICDTAENTIYTVKDLHFEQDYPTVDLTDYENEDDGAADDDVDEDDDVVVDDEDVDVNEDDVIDDNVDDFDIDTNPEASNPILVRDNVADSINTDFRANDIATNTRSNTDFLNSMEFDNNDLSNDRSDFDKNNVQTQQPTVQDLIEYIREAESNEDEEYMDEADYLASFFE</sequence>
<dbReference type="KEGG" id="vg:2846285"/>
<keyword evidence="7" id="KW-0862">Zinc</keyword>
<dbReference type="RefSeq" id="YP_025191.1">
    <property type="nucleotide sequence ID" value="NC_005905.1"/>
</dbReference>
<dbReference type="GeneID" id="2846285"/>
<dbReference type="InterPro" id="IPR013682">
    <property type="entry name" value="BaculoV_Vp91_N"/>
</dbReference>
<keyword evidence="2" id="KW-0147">Chitin-binding</keyword>
<comment type="subcellular location">
    <subcellularLocation>
        <location evidence="1">Virion</location>
    </subcellularLocation>
</comment>
<dbReference type="PROSITE" id="PS51807">
    <property type="entry name" value="ZF_C2HC_BV"/>
    <property type="match status" value="1"/>
</dbReference>
<dbReference type="EMBL" id="AY430810">
    <property type="protein sequence ID" value="AAQ96461.1"/>
    <property type="molecule type" value="Genomic_DNA"/>
</dbReference>
<dbReference type="InterPro" id="IPR036508">
    <property type="entry name" value="Chitin-bd_dom_sf"/>
</dbReference>
<name>Q6JK76_9CBAC</name>